<evidence type="ECO:0000256" key="1">
    <source>
        <dbReference type="SAM" id="MobiDB-lite"/>
    </source>
</evidence>
<feature type="region of interest" description="Disordered" evidence="1">
    <location>
        <begin position="71"/>
        <end position="99"/>
    </location>
</feature>
<name>A0A0D0E3F6_9AGAM</name>
<gene>
    <name evidence="2" type="ORF">PAXRUDRAFT_13714</name>
</gene>
<proteinExistence type="predicted"/>
<dbReference type="InParanoid" id="A0A0D0E3F6"/>
<accession>A0A0D0E3F6</accession>
<dbReference type="EMBL" id="KN825372">
    <property type="protein sequence ID" value="KIK91570.1"/>
    <property type="molecule type" value="Genomic_DNA"/>
</dbReference>
<evidence type="ECO:0000313" key="2">
    <source>
        <dbReference type="EMBL" id="KIK91570.1"/>
    </source>
</evidence>
<keyword evidence="3" id="KW-1185">Reference proteome</keyword>
<dbReference type="AlphaFoldDB" id="A0A0D0E3F6"/>
<organism evidence="2 3">
    <name type="scientific">Paxillus rubicundulus Ve08.2h10</name>
    <dbReference type="NCBI Taxonomy" id="930991"/>
    <lineage>
        <taxon>Eukaryota</taxon>
        <taxon>Fungi</taxon>
        <taxon>Dikarya</taxon>
        <taxon>Basidiomycota</taxon>
        <taxon>Agaricomycotina</taxon>
        <taxon>Agaricomycetes</taxon>
        <taxon>Agaricomycetidae</taxon>
        <taxon>Boletales</taxon>
        <taxon>Paxilineae</taxon>
        <taxon>Paxillaceae</taxon>
        <taxon>Paxillus</taxon>
    </lineage>
</organism>
<reference evidence="3" key="2">
    <citation type="submission" date="2015-01" db="EMBL/GenBank/DDBJ databases">
        <title>Evolutionary Origins and Diversification of the Mycorrhizal Mutualists.</title>
        <authorList>
            <consortium name="DOE Joint Genome Institute"/>
            <consortium name="Mycorrhizal Genomics Consortium"/>
            <person name="Kohler A."/>
            <person name="Kuo A."/>
            <person name="Nagy L.G."/>
            <person name="Floudas D."/>
            <person name="Copeland A."/>
            <person name="Barry K.W."/>
            <person name="Cichocki N."/>
            <person name="Veneault-Fourrey C."/>
            <person name="LaButti K."/>
            <person name="Lindquist E.A."/>
            <person name="Lipzen A."/>
            <person name="Lundell T."/>
            <person name="Morin E."/>
            <person name="Murat C."/>
            <person name="Riley R."/>
            <person name="Ohm R."/>
            <person name="Sun H."/>
            <person name="Tunlid A."/>
            <person name="Henrissat B."/>
            <person name="Grigoriev I.V."/>
            <person name="Hibbett D.S."/>
            <person name="Martin F."/>
        </authorList>
    </citation>
    <scope>NUCLEOTIDE SEQUENCE [LARGE SCALE GENOMIC DNA]</scope>
    <source>
        <strain evidence="3">Ve08.2h10</strain>
    </source>
</reference>
<sequence>MAVISINKIFDKVQAKCLPRSKVPLVVIAAEMQMFPINQVITRGWPLLHAILKPGPKATLKALVTPSKWAPSFGPGPSPSKKAKASISKSRPKTPSVTQKEKFGIDVRVTPSDSIKASALNLIATLVNLLLDTQPGPSSDLKDQIIKALKVHVASLEKQVERIPDLELQLSSLA</sequence>
<dbReference type="Proteomes" id="UP000054538">
    <property type="component" value="Unassembled WGS sequence"/>
</dbReference>
<evidence type="ECO:0000313" key="3">
    <source>
        <dbReference type="Proteomes" id="UP000054538"/>
    </source>
</evidence>
<protein>
    <submittedName>
        <fullName evidence="2">Uncharacterized protein</fullName>
    </submittedName>
</protein>
<reference evidence="2 3" key="1">
    <citation type="submission" date="2014-04" db="EMBL/GenBank/DDBJ databases">
        <authorList>
            <consortium name="DOE Joint Genome Institute"/>
            <person name="Kuo A."/>
            <person name="Kohler A."/>
            <person name="Jargeat P."/>
            <person name="Nagy L.G."/>
            <person name="Floudas D."/>
            <person name="Copeland A."/>
            <person name="Barry K.W."/>
            <person name="Cichocki N."/>
            <person name="Veneault-Fourrey C."/>
            <person name="LaButti K."/>
            <person name="Lindquist E.A."/>
            <person name="Lipzen A."/>
            <person name="Lundell T."/>
            <person name="Morin E."/>
            <person name="Murat C."/>
            <person name="Sun H."/>
            <person name="Tunlid A."/>
            <person name="Henrissat B."/>
            <person name="Grigoriev I.V."/>
            <person name="Hibbett D.S."/>
            <person name="Martin F."/>
            <person name="Nordberg H.P."/>
            <person name="Cantor M.N."/>
            <person name="Hua S.X."/>
        </authorList>
    </citation>
    <scope>NUCLEOTIDE SEQUENCE [LARGE SCALE GENOMIC DNA]</scope>
    <source>
        <strain evidence="2 3">Ve08.2h10</strain>
    </source>
</reference>
<dbReference type="HOGENOM" id="CLU_1540561_0_0_1"/>